<keyword evidence="3" id="KW-1185">Reference proteome</keyword>
<gene>
    <name evidence="2" type="ORF">DL762_004069</name>
</gene>
<organism evidence="2 3">
    <name type="scientific">Monosporascus cannonballus</name>
    <dbReference type="NCBI Taxonomy" id="155416"/>
    <lineage>
        <taxon>Eukaryota</taxon>
        <taxon>Fungi</taxon>
        <taxon>Dikarya</taxon>
        <taxon>Ascomycota</taxon>
        <taxon>Pezizomycotina</taxon>
        <taxon>Sordariomycetes</taxon>
        <taxon>Xylariomycetidae</taxon>
        <taxon>Xylariales</taxon>
        <taxon>Xylariales incertae sedis</taxon>
        <taxon>Monosporascus</taxon>
    </lineage>
</organism>
<feature type="region of interest" description="Disordered" evidence="1">
    <location>
        <begin position="49"/>
        <end position="85"/>
    </location>
</feature>
<evidence type="ECO:0000313" key="2">
    <source>
        <dbReference type="EMBL" id="RYO87779.1"/>
    </source>
</evidence>
<protein>
    <submittedName>
        <fullName evidence="2">Uncharacterized protein</fullName>
    </submittedName>
</protein>
<evidence type="ECO:0000313" key="3">
    <source>
        <dbReference type="Proteomes" id="UP000294003"/>
    </source>
</evidence>
<accession>A0ABY0H8U8</accession>
<name>A0ABY0H8U8_9PEZI</name>
<dbReference type="EMBL" id="QJNS01000096">
    <property type="protein sequence ID" value="RYO87779.1"/>
    <property type="molecule type" value="Genomic_DNA"/>
</dbReference>
<comment type="caution">
    <text evidence="2">The sequence shown here is derived from an EMBL/GenBank/DDBJ whole genome shotgun (WGS) entry which is preliminary data.</text>
</comment>
<dbReference type="Proteomes" id="UP000294003">
    <property type="component" value="Unassembled WGS sequence"/>
</dbReference>
<feature type="compositionally biased region" description="Basic and acidic residues" evidence="1">
    <location>
        <begin position="49"/>
        <end position="66"/>
    </location>
</feature>
<evidence type="ECO:0000256" key="1">
    <source>
        <dbReference type="SAM" id="MobiDB-lite"/>
    </source>
</evidence>
<proteinExistence type="predicted"/>
<sequence length="100" mass="11503">MGLRGSPTGTHSLTLPLVTRSFDLRLTTFGEAEVQVELVRMEQLEESLEEKYRVDEESRPVKREIDEVYDNTRNQPLRRPAKRSRLASGREVQFVDLAGD</sequence>
<reference evidence="2 3" key="1">
    <citation type="submission" date="2018-06" db="EMBL/GenBank/DDBJ databases">
        <title>Complete Genomes of Monosporascus.</title>
        <authorList>
            <person name="Robinson A.J."/>
            <person name="Natvig D.O."/>
        </authorList>
    </citation>
    <scope>NUCLEOTIDE SEQUENCE [LARGE SCALE GENOMIC DNA]</scope>
    <source>
        <strain evidence="2 3">CBS 609.92</strain>
    </source>
</reference>